<dbReference type="EMBL" id="CM042049">
    <property type="protein sequence ID" value="KAI3746965.1"/>
    <property type="molecule type" value="Genomic_DNA"/>
</dbReference>
<gene>
    <name evidence="1" type="ORF">L6452_09407</name>
</gene>
<reference evidence="1 2" key="2">
    <citation type="journal article" date="2022" name="Mol. Ecol. Resour.">
        <title>The genomes of chicory, endive, great burdock and yacon provide insights into Asteraceae paleo-polyploidization history and plant inulin production.</title>
        <authorList>
            <person name="Fan W."/>
            <person name="Wang S."/>
            <person name="Wang H."/>
            <person name="Wang A."/>
            <person name="Jiang F."/>
            <person name="Liu H."/>
            <person name="Zhao H."/>
            <person name="Xu D."/>
            <person name="Zhang Y."/>
        </authorList>
    </citation>
    <scope>NUCLEOTIDE SEQUENCE [LARGE SCALE GENOMIC DNA]</scope>
    <source>
        <strain evidence="2">cv. Niubang</strain>
    </source>
</reference>
<name>A0ACB9DKL6_ARCLA</name>
<comment type="caution">
    <text evidence="1">The sequence shown here is derived from an EMBL/GenBank/DDBJ whole genome shotgun (WGS) entry which is preliminary data.</text>
</comment>
<evidence type="ECO:0000313" key="2">
    <source>
        <dbReference type="Proteomes" id="UP001055879"/>
    </source>
</evidence>
<proteinExistence type="predicted"/>
<keyword evidence="2" id="KW-1185">Reference proteome</keyword>
<sequence>MAAMMASLRYDAHWDKRTNERVGDRFCCNLISHLRLSINRERCEPHEPEFENLEPEIEDCESESDEIDGENDDGNEHNNEPNVENNIGESHETRDSITFVNNPVTIENPEVLTTPDASVLQDATSSSVL</sequence>
<organism evidence="1 2">
    <name type="scientific">Arctium lappa</name>
    <name type="common">Greater burdock</name>
    <name type="synonym">Lappa major</name>
    <dbReference type="NCBI Taxonomy" id="4217"/>
    <lineage>
        <taxon>Eukaryota</taxon>
        <taxon>Viridiplantae</taxon>
        <taxon>Streptophyta</taxon>
        <taxon>Embryophyta</taxon>
        <taxon>Tracheophyta</taxon>
        <taxon>Spermatophyta</taxon>
        <taxon>Magnoliopsida</taxon>
        <taxon>eudicotyledons</taxon>
        <taxon>Gunneridae</taxon>
        <taxon>Pentapetalae</taxon>
        <taxon>asterids</taxon>
        <taxon>campanulids</taxon>
        <taxon>Asterales</taxon>
        <taxon>Asteraceae</taxon>
        <taxon>Carduoideae</taxon>
        <taxon>Cardueae</taxon>
        <taxon>Arctiinae</taxon>
        <taxon>Arctium</taxon>
    </lineage>
</organism>
<accession>A0ACB9DKL6</accession>
<reference evidence="2" key="1">
    <citation type="journal article" date="2022" name="Mol. Ecol. Resour.">
        <title>The genomes of chicory, endive, great burdock and yacon provide insights into Asteraceae palaeo-polyploidization history and plant inulin production.</title>
        <authorList>
            <person name="Fan W."/>
            <person name="Wang S."/>
            <person name="Wang H."/>
            <person name="Wang A."/>
            <person name="Jiang F."/>
            <person name="Liu H."/>
            <person name="Zhao H."/>
            <person name="Xu D."/>
            <person name="Zhang Y."/>
        </authorList>
    </citation>
    <scope>NUCLEOTIDE SEQUENCE [LARGE SCALE GENOMIC DNA]</scope>
    <source>
        <strain evidence="2">cv. Niubang</strain>
    </source>
</reference>
<evidence type="ECO:0000313" key="1">
    <source>
        <dbReference type="EMBL" id="KAI3746965.1"/>
    </source>
</evidence>
<dbReference type="Proteomes" id="UP001055879">
    <property type="component" value="Linkage Group LG03"/>
</dbReference>
<protein>
    <submittedName>
        <fullName evidence="1">Uncharacterized protein</fullName>
    </submittedName>
</protein>